<dbReference type="Gene3D" id="1.10.510.10">
    <property type="entry name" value="Transferase(Phosphotransferase) domain 1"/>
    <property type="match status" value="1"/>
</dbReference>
<dbReference type="PANTHER" id="PTHR11920">
    <property type="entry name" value="GUANYLYL CYCLASE"/>
    <property type="match status" value="1"/>
</dbReference>
<keyword evidence="9" id="KW-0141">cGMP biosynthesis</keyword>
<dbReference type="InterPro" id="IPR000719">
    <property type="entry name" value="Prot_kinase_dom"/>
</dbReference>
<dbReference type="GO" id="GO:0005524">
    <property type="term" value="F:ATP binding"/>
    <property type="evidence" value="ECO:0007669"/>
    <property type="project" value="InterPro"/>
</dbReference>
<dbReference type="InterPro" id="IPR050401">
    <property type="entry name" value="Cyclic_nucleotide_synthase"/>
</dbReference>
<evidence type="ECO:0000256" key="7">
    <source>
        <dbReference type="ARBA" id="ARBA00023136"/>
    </source>
</evidence>
<evidence type="ECO:0000256" key="1">
    <source>
        <dbReference type="ARBA" id="ARBA00001436"/>
    </source>
</evidence>
<dbReference type="GO" id="GO:0007168">
    <property type="term" value="P:receptor guanylyl cyclase signaling pathway"/>
    <property type="evidence" value="ECO:0007669"/>
    <property type="project" value="TreeGrafter"/>
</dbReference>
<evidence type="ECO:0000259" key="11">
    <source>
        <dbReference type="PROSITE" id="PS50011"/>
    </source>
</evidence>
<proteinExistence type="predicted"/>
<dbReference type="Gene3D" id="3.40.50.2300">
    <property type="match status" value="1"/>
</dbReference>
<evidence type="ECO:0000313" key="13">
    <source>
        <dbReference type="WBParaSite" id="ALUE_0001312401-mRNA-1"/>
    </source>
</evidence>
<dbReference type="InterPro" id="IPR001828">
    <property type="entry name" value="ANF_lig-bd_rcpt"/>
</dbReference>
<dbReference type="Pfam" id="PF01094">
    <property type="entry name" value="ANF_receptor"/>
    <property type="match status" value="2"/>
</dbReference>
<dbReference type="GO" id="GO:0004672">
    <property type="term" value="F:protein kinase activity"/>
    <property type="evidence" value="ECO:0007669"/>
    <property type="project" value="InterPro"/>
</dbReference>
<dbReference type="EC" id="4.6.1.2" evidence="3"/>
<dbReference type="WBParaSite" id="ALUE_0001312401-mRNA-1">
    <property type="protein sequence ID" value="ALUE_0001312401-mRNA-1"/>
    <property type="gene ID" value="ALUE_0001312401"/>
</dbReference>
<dbReference type="Proteomes" id="UP000036681">
    <property type="component" value="Unplaced"/>
</dbReference>
<feature type="signal peptide" evidence="10">
    <location>
        <begin position="1"/>
        <end position="20"/>
    </location>
</feature>
<dbReference type="GO" id="GO:0005886">
    <property type="term" value="C:plasma membrane"/>
    <property type="evidence" value="ECO:0007669"/>
    <property type="project" value="TreeGrafter"/>
</dbReference>
<dbReference type="PANTHER" id="PTHR11920:SF495">
    <property type="entry name" value="RECEPTOR-TYPE GUANYLATE CYCLASE GCY-7"/>
    <property type="match status" value="1"/>
</dbReference>
<dbReference type="SUPFAM" id="SSF53822">
    <property type="entry name" value="Periplasmic binding protein-like I"/>
    <property type="match status" value="1"/>
</dbReference>
<evidence type="ECO:0000256" key="5">
    <source>
        <dbReference type="ARBA" id="ARBA00022741"/>
    </source>
</evidence>
<dbReference type="Pfam" id="PF07714">
    <property type="entry name" value="PK_Tyr_Ser-Thr"/>
    <property type="match status" value="1"/>
</dbReference>
<evidence type="ECO:0000256" key="8">
    <source>
        <dbReference type="ARBA" id="ARBA00023239"/>
    </source>
</evidence>
<evidence type="ECO:0000313" key="12">
    <source>
        <dbReference type="Proteomes" id="UP000036681"/>
    </source>
</evidence>
<feature type="chain" id="PRO_5039894585" description="guanylate cyclase" evidence="10">
    <location>
        <begin position="21"/>
        <end position="518"/>
    </location>
</feature>
<sequence length="518" mass="57277">MSVISTIISLSLFVFSNLSGIRTERRVELGILLPLDSEYEGISFGNTAAAAEIAIEKAKNDSLLLDFEFEYLFREGKCAAEIAAGATIELLHKFKVDALIGPICSAAAMIAGPIAAYYNIPNILWGPAPHFDEYIANDLPVSASVVASMVSLSNAIVALMNAYEWGDFAFVYTTSLRSSVCENFRAALEVAVELSVETLVDFEDEFMRRIKPLMHDCQQCFFNYTQPSLYARYLHDAIYLYALILNQSLANDENGIRDGLNVIKYVRSASFIGLTGEVKLSANGVRIPTYSVSGFNIRGERATFATITVAETSCFYFGKLILQKSTQVFTPKYTDESTSIWAIRGGVRPLSMPICGFTGSQCYDEFFASNFTLVGLQAIHNSFIGSHGRLTSNCCLVDSRWQVKIADYGLATLRAADQRSRDDLLWTAPELLRQRDAVMGTPEGDVYSFAIICSEVVTRKAAWQTCEVKNAEEIIHLVVKQSSSPFRPRLLTSIELNPALVLFNIKSKNQISFILNAS</sequence>
<keyword evidence="6" id="KW-1133">Transmembrane helix</keyword>
<reference evidence="13" key="1">
    <citation type="submission" date="2023-03" db="UniProtKB">
        <authorList>
            <consortium name="WormBaseParasite"/>
        </authorList>
    </citation>
    <scope>IDENTIFICATION</scope>
</reference>
<dbReference type="PROSITE" id="PS50011">
    <property type="entry name" value="PROTEIN_KINASE_DOM"/>
    <property type="match status" value="1"/>
</dbReference>
<dbReference type="InterPro" id="IPR001245">
    <property type="entry name" value="Ser-Thr/Tyr_kinase_cat_dom"/>
</dbReference>
<keyword evidence="7" id="KW-0472">Membrane</keyword>
<evidence type="ECO:0000256" key="4">
    <source>
        <dbReference type="ARBA" id="ARBA00022692"/>
    </source>
</evidence>
<organism evidence="12 13">
    <name type="scientific">Ascaris lumbricoides</name>
    <name type="common">Giant roundworm</name>
    <dbReference type="NCBI Taxonomy" id="6252"/>
    <lineage>
        <taxon>Eukaryota</taxon>
        <taxon>Metazoa</taxon>
        <taxon>Ecdysozoa</taxon>
        <taxon>Nematoda</taxon>
        <taxon>Chromadorea</taxon>
        <taxon>Rhabditida</taxon>
        <taxon>Spirurina</taxon>
        <taxon>Ascaridomorpha</taxon>
        <taxon>Ascaridoidea</taxon>
        <taxon>Ascarididae</taxon>
        <taxon>Ascaris</taxon>
    </lineage>
</organism>
<keyword evidence="12" id="KW-1185">Reference proteome</keyword>
<keyword evidence="10" id="KW-0732">Signal</keyword>
<dbReference type="CDD" id="cd06352">
    <property type="entry name" value="PBP1_NPR_GC-like"/>
    <property type="match status" value="1"/>
</dbReference>
<evidence type="ECO:0000256" key="10">
    <source>
        <dbReference type="SAM" id="SignalP"/>
    </source>
</evidence>
<comment type="subcellular location">
    <subcellularLocation>
        <location evidence="2">Membrane</location>
    </subcellularLocation>
</comment>
<dbReference type="InterPro" id="IPR028082">
    <property type="entry name" value="Peripla_BP_I"/>
</dbReference>
<protein>
    <recommendedName>
        <fullName evidence="3">guanylate cyclase</fullName>
        <ecNumber evidence="3">4.6.1.2</ecNumber>
    </recommendedName>
</protein>
<evidence type="ECO:0000256" key="9">
    <source>
        <dbReference type="ARBA" id="ARBA00023293"/>
    </source>
</evidence>
<evidence type="ECO:0000256" key="6">
    <source>
        <dbReference type="ARBA" id="ARBA00022989"/>
    </source>
</evidence>
<evidence type="ECO:0000256" key="2">
    <source>
        <dbReference type="ARBA" id="ARBA00004370"/>
    </source>
</evidence>
<dbReference type="GO" id="GO:0001653">
    <property type="term" value="F:peptide receptor activity"/>
    <property type="evidence" value="ECO:0007669"/>
    <property type="project" value="TreeGrafter"/>
</dbReference>
<comment type="catalytic activity">
    <reaction evidence="1">
        <text>GTP = 3',5'-cyclic GMP + diphosphate</text>
        <dbReference type="Rhea" id="RHEA:13665"/>
        <dbReference type="ChEBI" id="CHEBI:33019"/>
        <dbReference type="ChEBI" id="CHEBI:37565"/>
        <dbReference type="ChEBI" id="CHEBI:57746"/>
        <dbReference type="EC" id="4.6.1.2"/>
    </reaction>
</comment>
<accession>A0A9J2PV01</accession>
<evidence type="ECO:0000256" key="3">
    <source>
        <dbReference type="ARBA" id="ARBA00012202"/>
    </source>
</evidence>
<dbReference type="GO" id="GO:0004016">
    <property type="term" value="F:adenylate cyclase activity"/>
    <property type="evidence" value="ECO:0007669"/>
    <property type="project" value="TreeGrafter"/>
</dbReference>
<dbReference type="AlphaFoldDB" id="A0A9J2PV01"/>
<keyword evidence="4" id="KW-0812">Transmembrane</keyword>
<feature type="domain" description="Protein kinase" evidence="11">
    <location>
        <begin position="157"/>
        <end position="518"/>
    </location>
</feature>
<dbReference type="GO" id="GO:0004383">
    <property type="term" value="F:guanylate cyclase activity"/>
    <property type="evidence" value="ECO:0007669"/>
    <property type="project" value="UniProtKB-EC"/>
</dbReference>
<name>A0A9J2PV01_ASCLU</name>
<keyword evidence="5" id="KW-0547">Nucleotide-binding</keyword>
<keyword evidence="8" id="KW-0456">Lyase</keyword>
<dbReference type="InterPro" id="IPR011009">
    <property type="entry name" value="Kinase-like_dom_sf"/>
</dbReference>
<dbReference type="SUPFAM" id="SSF56112">
    <property type="entry name" value="Protein kinase-like (PK-like)"/>
    <property type="match status" value="1"/>
</dbReference>